<reference evidence="3" key="1">
    <citation type="journal article" date="2005" name="Nature">
        <title>The map-based sequence of the rice genome.</title>
        <authorList>
            <consortium name="International rice genome sequencing project (IRGSP)"/>
            <person name="Matsumoto T."/>
            <person name="Wu J."/>
            <person name="Kanamori H."/>
            <person name="Katayose Y."/>
            <person name="Fujisawa M."/>
            <person name="Namiki N."/>
            <person name="Mizuno H."/>
            <person name="Yamamoto K."/>
            <person name="Antonio B.A."/>
            <person name="Baba T."/>
            <person name="Sakata K."/>
            <person name="Nagamura Y."/>
            <person name="Aoki H."/>
            <person name="Arikawa K."/>
            <person name="Arita K."/>
            <person name="Bito T."/>
            <person name="Chiden Y."/>
            <person name="Fujitsuka N."/>
            <person name="Fukunaka R."/>
            <person name="Hamada M."/>
            <person name="Harada C."/>
            <person name="Hayashi A."/>
            <person name="Hijishita S."/>
            <person name="Honda M."/>
            <person name="Hosokawa S."/>
            <person name="Ichikawa Y."/>
            <person name="Idonuma A."/>
            <person name="Iijima M."/>
            <person name="Ikeda M."/>
            <person name="Ikeno M."/>
            <person name="Ito K."/>
            <person name="Ito S."/>
            <person name="Ito T."/>
            <person name="Ito Y."/>
            <person name="Ito Y."/>
            <person name="Iwabuchi A."/>
            <person name="Kamiya K."/>
            <person name="Karasawa W."/>
            <person name="Kurita K."/>
            <person name="Katagiri S."/>
            <person name="Kikuta A."/>
            <person name="Kobayashi H."/>
            <person name="Kobayashi N."/>
            <person name="Machita K."/>
            <person name="Maehara T."/>
            <person name="Masukawa M."/>
            <person name="Mizubayashi T."/>
            <person name="Mukai Y."/>
            <person name="Nagasaki H."/>
            <person name="Nagata Y."/>
            <person name="Naito S."/>
            <person name="Nakashima M."/>
            <person name="Nakama Y."/>
            <person name="Nakamichi Y."/>
            <person name="Nakamura M."/>
            <person name="Meguro A."/>
            <person name="Negishi M."/>
            <person name="Ohta I."/>
            <person name="Ohta T."/>
            <person name="Okamoto M."/>
            <person name="Ono N."/>
            <person name="Saji S."/>
            <person name="Sakaguchi M."/>
            <person name="Sakai K."/>
            <person name="Shibata M."/>
            <person name="Shimokawa T."/>
            <person name="Song J."/>
            <person name="Takazaki Y."/>
            <person name="Terasawa K."/>
            <person name="Tsugane M."/>
            <person name="Tsuji K."/>
            <person name="Ueda S."/>
            <person name="Waki K."/>
            <person name="Yamagata H."/>
            <person name="Yamamoto M."/>
            <person name="Yamamoto S."/>
            <person name="Yamane H."/>
            <person name="Yoshiki S."/>
            <person name="Yoshihara R."/>
            <person name="Yukawa K."/>
            <person name="Zhong H."/>
            <person name="Yano M."/>
            <person name="Yuan Q."/>
            <person name="Ouyang S."/>
            <person name="Liu J."/>
            <person name="Jones K.M."/>
            <person name="Gansberger K."/>
            <person name="Moffat K."/>
            <person name="Hill J."/>
            <person name="Bera J."/>
            <person name="Fadrosh D."/>
            <person name="Jin S."/>
            <person name="Johri S."/>
            <person name="Kim M."/>
            <person name="Overton L."/>
            <person name="Reardon M."/>
            <person name="Tsitrin T."/>
            <person name="Vuong H."/>
            <person name="Weaver B."/>
            <person name="Ciecko A."/>
            <person name="Tallon L."/>
            <person name="Jackson J."/>
            <person name="Pai G."/>
            <person name="Aken S.V."/>
            <person name="Utterback T."/>
            <person name="Reidmuller S."/>
            <person name="Feldblyum T."/>
            <person name="Hsiao J."/>
            <person name="Zismann V."/>
            <person name="Iobst S."/>
            <person name="de Vazeille A.R."/>
            <person name="Buell C.R."/>
            <person name="Ying K."/>
            <person name="Li Y."/>
            <person name="Lu T."/>
            <person name="Huang Y."/>
            <person name="Zhao Q."/>
            <person name="Feng Q."/>
            <person name="Zhang L."/>
            <person name="Zhu J."/>
            <person name="Weng Q."/>
            <person name="Mu J."/>
            <person name="Lu Y."/>
            <person name="Fan D."/>
            <person name="Liu Y."/>
            <person name="Guan J."/>
            <person name="Zhang Y."/>
            <person name="Yu S."/>
            <person name="Liu X."/>
            <person name="Zhang Y."/>
            <person name="Hong G."/>
            <person name="Han B."/>
            <person name="Choisne N."/>
            <person name="Demange N."/>
            <person name="Orjeda G."/>
            <person name="Samain S."/>
            <person name="Cattolico L."/>
            <person name="Pelletier E."/>
            <person name="Couloux A."/>
            <person name="Segurens B."/>
            <person name="Wincker P."/>
            <person name="D'Hont A."/>
            <person name="Scarpelli C."/>
            <person name="Weissenbach J."/>
            <person name="Salanoubat M."/>
            <person name="Quetier F."/>
            <person name="Yu Y."/>
            <person name="Kim H.R."/>
            <person name="Rambo T."/>
            <person name="Currie J."/>
            <person name="Collura K."/>
            <person name="Luo M."/>
            <person name="Yang T."/>
            <person name="Ammiraju J.S.S."/>
            <person name="Engler F."/>
            <person name="Soderlund C."/>
            <person name="Wing R.A."/>
            <person name="Palmer L.E."/>
            <person name="de la Bastide M."/>
            <person name="Spiegel L."/>
            <person name="Nascimento L."/>
            <person name="Zutavern T."/>
            <person name="O'Shaughnessy A."/>
            <person name="Dike S."/>
            <person name="Dedhia N."/>
            <person name="Preston R."/>
            <person name="Balija V."/>
            <person name="McCombie W.R."/>
            <person name="Chow T."/>
            <person name="Chen H."/>
            <person name="Chung M."/>
            <person name="Chen C."/>
            <person name="Shaw J."/>
            <person name="Wu H."/>
            <person name="Hsiao K."/>
            <person name="Chao Y."/>
            <person name="Chu M."/>
            <person name="Cheng C."/>
            <person name="Hour A."/>
            <person name="Lee P."/>
            <person name="Lin S."/>
            <person name="Lin Y."/>
            <person name="Liou J."/>
            <person name="Liu S."/>
            <person name="Hsing Y."/>
            <person name="Raghuvanshi S."/>
            <person name="Mohanty A."/>
            <person name="Bharti A.K."/>
            <person name="Gaur A."/>
            <person name="Gupta V."/>
            <person name="Kumar D."/>
            <person name="Ravi V."/>
            <person name="Vij S."/>
            <person name="Kapur A."/>
            <person name="Khurana P."/>
            <person name="Khurana P."/>
            <person name="Khurana J.P."/>
            <person name="Tyagi A.K."/>
            <person name="Gaikwad K."/>
            <person name="Singh A."/>
            <person name="Dalal V."/>
            <person name="Srivastava S."/>
            <person name="Dixit A."/>
            <person name="Pal A.K."/>
            <person name="Ghazi I.A."/>
            <person name="Yadav M."/>
            <person name="Pandit A."/>
            <person name="Bhargava A."/>
            <person name="Sureshbabu K."/>
            <person name="Batra K."/>
            <person name="Sharma T.R."/>
            <person name="Mohapatra T."/>
            <person name="Singh N.K."/>
            <person name="Messing J."/>
            <person name="Nelson A.B."/>
            <person name="Fuks G."/>
            <person name="Kavchok S."/>
            <person name="Keizer G."/>
            <person name="Linton E."/>
            <person name="Llaca V."/>
            <person name="Song R."/>
            <person name="Tanyolac B."/>
            <person name="Young S."/>
            <person name="Ho-Il K."/>
            <person name="Hahn J.H."/>
            <person name="Sangsakoo G."/>
            <person name="Vanavichit A."/>
            <person name="de Mattos Luiz.A.T."/>
            <person name="Zimmer P.D."/>
            <person name="Malone G."/>
            <person name="Dellagostin O."/>
            <person name="de Oliveira A.C."/>
            <person name="Bevan M."/>
            <person name="Bancroft I."/>
            <person name="Minx P."/>
            <person name="Cordum H."/>
            <person name="Wilson R."/>
            <person name="Cheng Z."/>
            <person name="Jin W."/>
            <person name="Jiang J."/>
            <person name="Leong S.A."/>
            <person name="Iwama H."/>
            <person name="Gojobori T."/>
            <person name="Itoh T."/>
            <person name="Niimura Y."/>
            <person name="Fujii Y."/>
            <person name="Habara T."/>
            <person name="Sakai H."/>
            <person name="Sato Y."/>
            <person name="Wilson G."/>
            <person name="Kumar K."/>
            <person name="McCouch S."/>
            <person name="Juretic N."/>
            <person name="Hoen D."/>
            <person name="Wright S."/>
            <person name="Bruskiewich R."/>
            <person name="Bureau T."/>
            <person name="Miyao A."/>
            <person name="Hirochika H."/>
            <person name="Nishikawa T."/>
            <person name="Kadowaki K."/>
            <person name="Sugiura M."/>
            <person name="Burr B."/>
            <person name="Sasaki T."/>
        </authorList>
    </citation>
    <scope>NUCLEOTIDE SEQUENCE [LARGE SCALE GENOMIC DNA]</scope>
    <source>
        <strain evidence="3">cv. Nipponbare</strain>
    </source>
</reference>
<dbReference type="Proteomes" id="UP000000763">
    <property type="component" value="Chromosome 3"/>
</dbReference>
<dbReference type="AlphaFoldDB" id="Q94H24"/>
<reference evidence="3" key="2">
    <citation type="journal article" date="2008" name="Nucleic Acids Res.">
        <title>The rice annotation project database (RAP-DB): 2008 update.</title>
        <authorList>
            <consortium name="The rice annotation project (RAP)"/>
        </authorList>
    </citation>
    <scope>GENOME REANNOTATION</scope>
    <source>
        <strain evidence="3">cv. Nipponbare</strain>
    </source>
</reference>
<proteinExistence type="predicted"/>
<sequence>MEVKKPVGGRRRQLALKTMTPISGDGDIASREEDSISWRHMRRPAKTPVGGDEGKPVGEDVDAQQRRYNRPAVQAKTLVGGDEGKPVVEDVDAQQRWHNRLAVQAVTPVDGGEGKPAVKM</sequence>
<name>Q94H24_ORYSJ</name>
<evidence type="ECO:0000313" key="2">
    <source>
        <dbReference type="EMBL" id="AAK52156.1"/>
    </source>
</evidence>
<organism evidence="2 3">
    <name type="scientific">Oryza sativa subsp. japonica</name>
    <name type="common">Rice</name>
    <dbReference type="NCBI Taxonomy" id="39947"/>
    <lineage>
        <taxon>Eukaryota</taxon>
        <taxon>Viridiplantae</taxon>
        <taxon>Streptophyta</taxon>
        <taxon>Embryophyta</taxon>
        <taxon>Tracheophyta</taxon>
        <taxon>Spermatophyta</taxon>
        <taxon>Magnoliopsida</taxon>
        <taxon>Liliopsida</taxon>
        <taxon>Poales</taxon>
        <taxon>Poaceae</taxon>
        <taxon>BOP clade</taxon>
        <taxon>Oryzoideae</taxon>
        <taxon>Oryzeae</taxon>
        <taxon>Oryzinae</taxon>
        <taxon>Oryza</taxon>
        <taxon>Oryza sativa</taxon>
    </lineage>
</organism>
<feature type="region of interest" description="Disordered" evidence="1">
    <location>
        <begin position="1"/>
        <end position="69"/>
    </location>
</feature>
<dbReference type="EMBL" id="AC084831">
    <property type="protein sequence ID" value="AAK52156.1"/>
    <property type="molecule type" value="Genomic_DNA"/>
</dbReference>
<accession>Q94H24</accession>
<evidence type="ECO:0000313" key="3">
    <source>
        <dbReference type="Proteomes" id="UP000000763"/>
    </source>
</evidence>
<feature type="compositionally biased region" description="Basic and acidic residues" evidence="1">
    <location>
        <begin position="28"/>
        <end position="37"/>
    </location>
</feature>
<gene>
    <name evidence="2" type="primary">OSJNBa0077G22.15</name>
</gene>
<evidence type="ECO:0000256" key="1">
    <source>
        <dbReference type="SAM" id="MobiDB-lite"/>
    </source>
</evidence>
<protein>
    <submittedName>
        <fullName evidence="2">Uncharacterized protein</fullName>
    </submittedName>
</protein>